<name>A0A1R3H952_COCAP</name>
<gene>
    <name evidence="1" type="ORF">CCACVL1_20960</name>
</gene>
<organism evidence="1 2">
    <name type="scientific">Corchorus capsularis</name>
    <name type="common">Jute</name>
    <dbReference type="NCBI Taxonomy" id="210143"/>
    <lineage>
        <taxon>Eukaryota</taxon>
        <taxon>Viridiplantae</taxon>
        <taxon>Streptophyta</taxon>
        <taxon>Embryophyta</taxon>
        <taxon>Tracheophyta</taxon>
        <taxon>Spermatophyta</taxon>
        <taxon>Magnoliopsida</taxon>
        <taxon>eudicotyledons</taxon>
        <taxon>Gunneridae</taxon>
        <taxon>Pentapetalae</taxon>
        <taxon>rosids</taxon>
        <taxon>malvids</taxon>
        <taxon>Malvales</taxon>
        <taxon>Malvaceae</taxon>
        <taxon>Grewioideae</taxon>
        <taxon>Apeibeae</taxon>
        <taxon>Corchorus</taxon>
    </lineage>
</organism>
<dbReference type="Gramene" id="OMO66861">
    <property type="protein sequence ID" value="OMO66861"/>
    <property type="gene ID" value="CCACVL1_20960"/>
</dbReference>
<dbReference type="EMBL" id="AWWV01012479">
    <property type="protein sequence ID" value="OMO66861.1"/>
    <property type="molecule type" value="Genomic_DNA"/>
</dbReference>
<protein>
    <submittedName>
        <fullName evidence="1">Uncharacterized protein</fullName>
    </submittedName>
</protein>
<proteinExistence type="predicted"/>
<accession>A0A1R3H952</accession>
<dbReference type="Proteomes" id="UP000188268">
    <property type="component" value="Unassembled WGS sequence"/>
</dbReference>
<comment type="caution">
    <text evidence="1">The sequence shown here is derived from an EMBL/GenBank/DDBJ whole genome shotgun (WGS) entry which is preliminary data.</text>
</comment>
<keyword evidence="2" id="KW-1185">Reference proteome</keyword>
<evidence type="ECO:0000313" key="2">
    <source>
        <dbReference type="Proteomes" id="UP000188268"/>
    </source>
</evidence>
<evidence type="ECO:0000313" key="1">
    <source>
        <dbReference type="EMBL" id="OMO66861.1"/>
    </source>
</evidence>
<reference evidence="1 2" key="1">
    <citation type="submission" date="2013-09" db="EMBL/GenBank/DDBJ databases">
        <title>Corchorus capsularis genome sequencing.</title>
        <authorList>
            <person name="Alam M."/>
            <person name="Haque M.S."/>
            <person name="Islam M.S."/>
            <person name="Emdad E.M."/>
            <person name="Islam M.M."/>
            <person name="Ahmed B."/>
            <person name="Halim A."/>
            <person name="Hossen Q.M.M."/>
            <person name="Hossain M.Z."/>
            <person name="Ahmed R."/>
            <person name="Khan M.M."/>
            <person name="Islam R."/>
            <person name="Rashid M.M."/>
            <person name="Khan S.A."/>
            <person name="Rahman M.S."/>
            <person name="Alam M."/>
        </authorList>
    </citation>
    <scope>NUCLEOTIDE SEQUENCE [LARGE SCALE GENOMIC DNA]</scope>
    <source>
        <strain evidence="2">cv. CVL-1</strain>
        <tissue evidence="1">Whole seedling</tissue>
    </source>
</reference>
<dbReference type="AlphaFoldDB" id="A0A1R3H952"/>
<sequence length="33" mass="3757">MELKSFRSRRHGLSNSNLTIIFPGNGKKRLDLA</sequence>